<organism evidence="3 4">
    <name type="scientific">Rhodococcus antarcticus</name>
    <dbReference type="NCBI Taxonomy" id="2987751"/>
    <lineage>
        <taxon>Bacteria</taxon>
        <taxon>Bacillati</taxon>
        <taxon>Actinomycetota</taxon>
        <taxon>Actinomycetes</taxon>
        <taxon>Mycobacteriales</taxon>
        <taxon>Nocardiaceae</taxon>
        <taxon>Rhodococcus</taxon>
    </lineage>
</organism>
<feature type="domain" description="DUF1707" evidence="2">
    <location>
        <begin position="7"/>
        <end position="59"/>
    </location>
</feature>
<evidence type="ECO:0000259" key="2">
    <source>
        <dbReference type="Pfam" id="PF08044"/>
    </source>
</evidence>
<proteinExistence type="predicted"/>
<dbReference type="InterPro" id="IPR012551">
    <property type="entry name" value="DUF1707_SHOCT-like"/>
</dbReference>
<keyword evidence="4" id="KW-1185">Reference proteome</keyword>
<sequence>MDDAAGMRIGTTDRDRAVSALGRHFSEGRLDLTELEERSGRAATARTTAELARLFSDLPGGLPAAVAAPQVHTALVGRSHRPGRFSNISLGPRSRRRGGP</sequence>
<dbReference type="Pfam" id="PF08044">
    <property type="entry name" value="DUF1707"/>
    <property type="match status" value="1"/>
</dbReference>
<evidence type="ECO:0000313" key="3">
    <source>
        <dbReference type="EMBL" id="UZJ26021.1"/>
    </source>
</evidence>
<evidence type="ECO:0000313" key="4">
    <source>
        <dbReference type="Proteomes" id="UP001164965"/>
    </source>
</evidence>
<protein>
    <submittedName>
        <fullName evidence="3">DUF1707 domain-containing protein</fullName>
    </submittedName>
</protein>
<gene>
    <name evidence="3" type="ORF">RHODO2019_06200</name>
</gene>
<reference evidence="3" key="1">
    <citation type="submission" date="2022-10" db="EMBL/GenBank/DDBJ databases">
        <title>Rhodococcus sp.75.</title>
        <authorList>
            <person name="Sun M."/>
        </authorList>
    </citation>
    <scope>NUCLEOTIDE SEQUENCE</scope>
    <source>
        <strain evidence="3">75</strain>
    </source>
</reference>
<dbReference type="EMBL" id="CP110615">
    <property type="protein sequence ID" value="UZJ26021.1"/>
    <property type="molecule type" value="Genomic_DNA"/>
</dbReference>
<name>A0ABY6P433_9NOCA</name>
<feature type="region of interest" description="Disordered" evidence="1">
    <location>
        <begin position="75"/>
        <end position="100"/>
    </location>
</feature>
<evidence type="ECO:0000256" key="1">
    <source>
        <dbReference type="SAM" id="MobiDB-lite"/>
    </source>
</evidence>
<dbReference type="RefSeq" id="WP_265384125.1">
    <property type="nucleotide sequence ID" value="NZ_CP110615.1"/>
</dbReference>
<accession>A0ABY6P433</accession>
<dbReference type="Proteomes" id="UP001164965">
    <property type="component" value="Chromosome"/>
</dbReference>